<evidence type="ECO:0000313" key="3">
    <source>
        <dbReference type="Proteomes" id="UP001497516"/>
    </source>
</evidence>
<proteinExistence type="predicted"/>
<evidence type="ECO:0000256" key="1">
    <source>
        <dbReference type="SAM" id="MobiDB-lite"/>
    </source>
</evidence>
<accession>A0AAV2FQH0</accession>
<organism evidence="2 3">
    <name type="scientific">Linum trigynum</name>
    <dbReference type="NCBI Taxonomy" id="586398"/>
    <lineage>
        <taxon>Eukaryota</taxon>
        <taxon>Viridiplantae</taxon>
        <taxon>Streptophyta</taxon>
        <taxon>Embryophyta</taxon>
        <taxon>Tracheophyta</taxon>
        <taxon>Spermatophyta</taxon>
        <taxon>Magnoliopsida</taxon>
        <taxon>eudicotyledons</taxon>
        <taxon>Gunneridae</taxon>
        <taxon>Pentapetalae</taxon>
        <taxon>rosids</taxon>
        <taxon>fabids</taxon>
        <taxon>Malpighiales</taxon>
        <taxon>Linaceae</taxon>
        <taxon>Linum</taxon>
    </lineage>
</organism>
<protein>
    <submittedName>
        <fullName evidence="2">Uncharacterized protein</fullName>
    </submittedName>
</protein>
<sequence>MFHNQLTNVGLVRCTNRSLPKSTPCHAHEERAPAVAQRKEELGKNLPLYVVAKRLSGSWMILYACLASNAMLLESKSRKPRPPLIYGGIKHAKRSISCHSLYHVDSTKSEQDAHSNACKKAKEFKSMTSRKSVGPKPHI</sequence>
<gene>
    <name evidence="2" type="ORF">LTRI10_LOCUS39840</name>
</gene>
<evidence type="ECO:0000313" key="2">
    <source>
        <dbReference type="EMBL" id="CAL1399665.1"/>
    </source>
</evidence>
<dbReference type="EMBL" id="OZ034820">
    <property type="protein sequence ID" value="CAL1399665.1"/>
    <property type="molecule type" value="Genomic_DNA"/>
</dbReference>
<keyword evidence="3" id="KW-1185">Reference proteome</keyword>
<dbReference type="Proteomes" id="UP001497516">
    <property type="component" value="Chromosome 7"/>
</dbReference>
<dbReference type="AlphaFoldDB" id="A0AAV2FQH0"/>
<reference evidence="2 3" key="1">
    <citation type="submission" date="2024-04" db="EMBL/GenBank/DDBJ databases">
        <authorList>
            <person name="Fracassetti M."/>
        </authorList>
    </citation>
    <scope>NUCLEOTIDE SEQUENCE [LARGE SCALE GENOMIC DNA]</scope>
</reference>
<feature type="region of interest" description="Disordered" evidence="1">
    <location>
        <begin position="108"/>
        <end position="139"/>
    </location>
</feature>
<name>A0AAV2FQH0_9ROSI</name>